<name>A0AA35XZD3_METCP</name>
<keyword evidence="7" id="KW-0143">Chaperone</keyword>
<evidence type="ECO:0000259" key="13">
    <source>
        <dbReference type="PROSITE" id="PS50198"/>
    </source>
</evidence>
<dbReference type="Proteomes" id="UP001158598">
    <property type="component" value="Chromosome"/>
</dbReference>
<sequence>MLQAIRDKAQGIFAWAMLILVGIPFAFWGINNYFDSGKEAPVAVVGDRDFFERDVVQAYQQDLANLVGLGDVDEKHLKRQALERLVRDELISQAAAGEGLAVPDSVVRAFIQTLPYFQTDGKFDKDKYNVMLSAQGMSSPVFVEQVKRALLMEQFQRGITDTAFVTRQEVEAFFRLKNQEREIEFVTVPLAKADEEVSESSIDEYYRSHPDEFQSPETVSVNYLLLSLDDVAKEVKPTEEELRNFYEEQKAGFTTEERRKVSHILVTVDPAKPEDEAAALAKIRQIRERLLKGEDFAKLAKETSDDRVSAEKGGDLGVVTKGGMEPNFEKAALALSQGEVSEPVRTSFGYHLIKVTELTPATTKPYEQVKDEVAAGFRRNAAENRFYDLGQKLTEFAFEHPDTLEPAARALGLKVEETGPFTRESGEGISADEGVRKAAFSEEVLGGKNSDVVEIGADKVVVLRLKEHRPAETMSLAEVRERIVSLLRDRATRQKTEALAEAALKEMGEGKTLGDVAKAHNWKVTGPLTVRRDASGVAAAVVNAAFGTRELNRPIRVALENGDQAILRIAAIKEGEAAPEAEKDMETVRQSLARVAGQREFAAFMAEMRRSADVYIKPDQD</sequence>
<dbReference type="InterPro" id="IPR023058">
    <property type="entry name" value="PPIase_PpiC_CS"/>
</dbReference>
<accession>A0AA35XZD3</accession>
<dbReference type="GO" id="GO:0003755">
    <property type="term" value="F:peptidyl-prolyl cis-trans isomerase activity"/>
    <property type="evidence" value="ECO:0007669"/>
    <property type="project" value="UniProtKB-KW"/>
</dbReference>
<organism evidence="14 15">
    <name type="scientific">Methylococcus capsulatus</name>
    <dbReference type="NCBI Taxonomy" id="414"/>
    <lineage>
        <taxon>Bacteria</taxon>
        <taxon>Pseudomonadati</taxon>
        <taxon>Pseudomonadota</taxon>
        <taxon>Gammaproteobacteria</taxon>
        <taxon>Methylococcales</taxon>
        <taxon>Methylococcaceae</taxon>
        <taxon>Methylococcus</taxon>
    </lineage>
</organism>
<evidence type="ECO:0000256" key="9">
    <source>
        <dbReference type="ARBA" id="ARBA00040743"/>
    </source>
</evidence>
<feature type="transmembrane region" description="Helical" evidence="12">
    <location>
        <begin position="12"/>
        <end position="30"/>
    </location>
</feature>
<evidence type="ECO:0000313" key="15">
    <source>
        <dbReference type="Proteomes" id="UP001158598"/>
    </source>
</evidence>
<evidence type="ECO:0000256" key="10">
    <source>
        <dbReference type="ARBA" id="ARBA00042775"/>
    </source>
</evidence>
<evidence type="ECO:0000256" key="3">
    <source>
        <dbReference type="ARBA" id="ARBA00022519"/>
    </source>
</evidence>
<evidence type="ECO:0000256" key="12">
    <source>
        <dbReference type="SAM" id="Phobius"/>
    </source>
</evidence>
<dbReference type="InterPro" id="IPR046357">
    <property type="entry name" value="PPIase_dom_sf"/>
</dbReference>
<dbReference type="InterPro" id="IPR000297">
    <property type="entry name" value="PPIase_PpiC"/>
</dbReference>
<dbReference type="PROSITE" id="PS50198">
    <property type="entry name" value="PPIC_PPIASE_2"/>
    <property type="match status" value="1"/>
</dbReference>
<dbReference type="SUPFAM" id="SSF54534">
    <property type="entry name" value="FKBP-like"/>
    <property type="match status" value="1"/>
</dbReference>
<dbReference type="Gene3D" id="1.10.4030.10">
    <property type="entry name" value="Porin chaperone SurA, peptide-binding domain"/>
    <property type="match status" value="1"/>
</dbReference>
<dbReference type="SUPFAM" id="SSF109998">
    <property type="entry name" value="Triger factor/SurA peptide-binding domain-like"/>
    <property type="match status" value="1"/>
</dbReference>
<evidence type="ECO:0000256" key="7">
    <source>
        <dbReference type="ARBA" id="ARBA00023186"/>
    </source>
</evidence>
<keyword evidence="11 14" id="KW-0413">Isomerase</keyword>
<dbReference type="AlphaFoldDB" id="A0AA35XZD3"/>
<gene>
    <name evidence="14" type="ORF">MCNOR_0829</name>
</gene>
<dbReference type="PROSITE" id="PS01096">
    <property type="entry name" value="PPIC_PPIASE_1"/>
    <property type="match status" value="1"/>
</dbReference>
<keyword evidence="11" id="KW-0697">Rotamase</keyword>
<feature type="domain" description="PpiC" evidence="13">
    <location>
        <begin position="256"/>
        <end position="357"/>
    </location>
</feature>
<evidence type="ECO:0000256" key="1">
    <source>
        <dbReference type="ARBA" id="ARBA00004382"/>
    </source>
</evidence>
<dbReference type="PANTHER" id="PTHR47529">
    <property type="entry name" value="PEPTIDYL-PROLYL CIS-TRANS ISOMERASE D"/>
    <property type="match status" value="1"/>
</dbReference>
<comment type="subcellular location">
    <subcellularLocation>
        <location evidence="1">Cell inner membrane</location>
        <topology evidence="1">Single-pass type II membrane protein</topology>
        <orientation evidence="1">Periplasmic side</orientation>
    </subcellularLocation>
</comment>
<dbReference type="GO" id="GO:0005886">
    <property type="term" value="C:plasma membrane"/>
    <property type="evidence" value="ECO:0007669"/>
    <property type="project" value="UniProtKB-SubCell"/>
</dbReference>
<evidence type="ECO:0000313" key="14">
    <source>
        <dbReference type="EMBL" id="CAI8760648.1"/>
    </source>
</evidence>
<keyword evidence="2" id="KW-1003">Cell membrane</keyword>
<evidence type="ECO:0000256" key="6">
    <source>
        <dbReference type="ARBA" id="ARBA00023136"/>
    </source>
</evidence>
<dbReference type="InterPro" id="IPR027304">
    <property type="entry name" value="Trigger_fact/SurA_dom_sf"/>
</dbReference>
<keyword evidence="4 12" id="KW-0812">Transmembrane</keyword>
<dbReference type="PANTHER" id="PTHR47529:SF1">
    <property type="entry name" value="PERIPLASMIC CHAPERONE PPID"/>
    <property type="match status" value="1"/>
</dbReference>
<evidence type="ECO:0000256" key="11">
    <source>
        <dbReference type="PROSITE-ProRule" id="PRU00278"/>
    </source>
</evidence>
<protein>
    <recommendedName>
        <fullName evidence="9">Periplasmic chaperone PpiD</fullName>
    </recommendedName>
    <alternativeName>
        <fullName evidence="10">Periplasmic folding chaperone</fullName>
    </alternativeName>
</protein>
<dbReference type="EMBL" id="OX458332">
    <property type="protein sequence ID" value="CAI8760648.1"/>
    <property type="molecule type" value="Genomic_DNA"/>
</dbReference>
<proteinExistence type="inferred from homology"/>
<evidence type="ECO:0000256" key="2">
    <source>
        <dbReference type="ARBA" id="ARBA00022475"/>
    </source>
</evidence>
<evidence type="ECO:0000256" key="4">
    <source>
        <dbReference type="ARBA" id="ARBA00022692"/>
    </source>
</evidence>
<dbReference type="Pfam" id="PF00639">
    <property type="entry name" value="Rotamase"/>
    <property type="match status" value="1"/>
</dbReference>
<keyword evidence="5 12" id="KW-1133">Transmembrane helix</keyword>
<evidence type="ECO:0000256" key="5">
    <source>
        <dbReference type="ARBA" id="ARBA00022989"/>
    </source>
</evidence>
<keyword evidence="3" id="KW-0997">Cell inner membrane</keyword>
<reference evidence="14" key="1">
    <citation type="submission" date="2023-03" db="EMBL/GenBank/DDBJ databases">
        <authorList>
            <person name="Pearce D."/>
        </authorList>
    </citation>
    <scope>NUCLEOTIDE SEQUENCE</scope>
    <source>
        <strain evidence="14">Mc</strain>
    </source>
</reference>
<keyword evidence="6 12" id="KW-0472">Membrane</keyword>
<dbReference type="Pfam" id="PF13624">
    <property type="entry name" value="SurA_N_3"/>
    <property type="match status" value="1"/>
</dbReference>
<dbReference type="InterPro" id="IPR052029">
    <property type="entry name" value="PpiD_chaperone"/>
</dbReference>
<evidence type="ECO:0000256" key="8">
    <source>
        <dbReference type="ARBA" id="ARBA00038408"/>
    </source>
</evidence>
<dbReference type="Gene3D" id="3.10.50.40">
    <property type="match status" value="1"/>
</dbReference>
<comment type="similarity">
    <text evidence="8">Belongs to the PpiD chaperone family.</text>
</comment>